<dbReference type="SUPFAM" id="SSF49354">
    <property type="entry name" value="PapD-like"/>
    <property type="match status" value="1"/>
</dbReference>
<dbReference type="Gene3D" id="2.60.40.10">
    <property type="entry name" value="Immunoglobulins"/>
    <property type="match status" value="1"/>
</dbReference>
<evidence type="ECO:0000313" key="4">
    <source>
        <dbReference type="EMBL" id="NCD72146.1"/>
    </source>
</evidence>
<evidence type="ECO:0000313" key="5">
    <source>
        <dbReference type="Proteomes" id="UP000638732"/>
    </source>
</evidence>
<dbReference type="GO" id="GO:0004252">
    <property type="term" value="F:serine-type endopeptidase activity"/>
    <property type="evidence" value="ECO:0007669"/>
    <property type="project" value="InterPro"/>
</dbReference>
<keyword evidence="5" id="KW-1185">Reference proteome</keyword>
<dbReference type="RefSeq" id="WP_166588105.1">
    <property type="nucleotide sequence ID" value="NZ_WWEO01000045.1"/>
</dbReference>
<evidence type="ECO:0000259" key="3">
    <source>
        <dbReference type="Pfam" id="PF06280"/>
    </source>
</evidence>
<comment type="caution">
    <text evidence="4">The sequence shown here is derived from an EMBL/GenBank/DDBJ whole genome shotgun (WGS) entry which is preliminary data.</text>
</comment>
<dbReference type="GO" id="GO:0016020">
    <property type="term" value="C:membrane"/>
    <property type="evidence" value="ECO:0007669"/>
    <property type="project" value="InterPro"/>
</dbReference>
<reference evidence="4" key="2">
    <citation type="submission" date="2020-10" db="EMBL/GenBank/DDBJ databases">
        <title>Mucilaginibacter sp. nov., isolated from soil.</title>
        <authorList>
            <person name="Jeon C.O."/>
        </authorList>
    </citation>
    <scope>NUCLEOTIDE SEQUENCE</scope>
    <source>
        <strain evidence="4">R11</strain>
    </source>
</reference>
<name>A0A966DW44_9SPHI</name>
<keyword evidence="2" id="KW-0732">Signal</keyword>
<accession>A0A966DW44</accession>
<dbReference type="InterPro" id="IPR013783">
    <property type="entry name" value="Ig-like_fold"/>
</dbReference>
<dbReference type="InterPro" id="IPR008962">
    <property type="entry name" value="PapD-like_sf"/>
</dbReference>
<evidence type="ECO:0000256" key="1">
    <source>
        <dbReference type="ARBA" id="ARBA00011073"/>
    </source>
</evidence>
<protein>
    <recommendedName>
        <fullName evidence="3">C5a peptidase/Subtilisin-like protease SBT2-like Fn3-like domain-containing protein</fullName>
    </recommendedName>
</protein>
<dbReference type="Pfam" id="PF06280">
    <property type="entry name" value="fn3_5"/>
    <property type="match status" value="1"/>
</dbReference>
<dbReference type="EMBL" id="WWEO01000045">
    <property type="protein sequence ID" value="NCD72146.1"/>
    <property type="molecule type" value="Genomic_DNA"/>
</dbReference>
<evidence type="ECO:0000256" key="2">
    <source>
        <dbReference type="ARBA" id="ARBA00022729"/>
    </source>
</evidence>
<dbReference type="AlphaFoldDB" id="A0A966DW44"/>
<dbReference type="Proteomes" id="UP000638732">
    <property type="component" value="Unassembled WGS sequence"/>
</dbReference>
<dbReference type="InterPro" id="IPR010435">
    <property type="entry name" value="C5a/SBT2-like_Fn3"/>
</dbReference>
<proteinExistence type="inferred from homology"/>
<organism evidence="4 5">
    <name type="scientific">Mucilaginibacter agri</name>
    <dbReference type="NCBI Taxonomy" id="2695265"/>
    <lineage>
        <taxon>Bacteria</taxon>
        <taxon>Pseudomonadati</taxon>
        <taxon>Bacteroidota</taxon>
        <taxon>Sphingobacteriia</taxon>
        <taxon>Sphingobacteriales</taxon>
        <taxon>Sphingobacteriaceae</taxon>
        <taxon>Mucilaginibacter</taxon>
    </lineage>
</organism>
<comment type="similarity">
    <text evidence="1">Belongs to the peptidase S8 family.</text>
</comment>
<gene>
    <name evidence="4" type="ORF">GSY63_22475</name>
</gene>
<feature type="domain" description="C5a peptidase/Subtilisin-like protease SBT2-like Fn3-like" evidence="3">
    <location>
        <begin position="53"/>
        <end position="146"/>
    </location>
</feature>
<sequence>MQTQKKHQYRLIISKFCWCFLMLLFTIAMGQRTLAQAISISPSRMFFSGDKGQELSQQVTLNNTGKATLSFKASLMDWSRDSTGEKRYYPAGTQASSNATWVEVMPNVVELPPGSKQQVTVTMHVPKDAPAGTVTHSMLFFTQINEQASSKVNTNHASIGVIVKLEFGVHLYYTSPGSVKKDLDYLAFYNDGNKTIGNAQVHRIAVKIKNTGNVVTDGFISLEATNKTTGDELKLPPRAISMLPNDEQVVYLDLPSTLKGHYLLVALLDSGEETNLKVAKKELDFTD</sequence>
<reference evidence="4" key="1">
    <citation type="submission" date="2020-01" db="EMBL/GenBank/DDBJ databases">
        <authorList>
            <person name="Seo Y.L."/>
        </authorList>
    </citation>
    <scope>NUCLEOTIDE SEQUENCE</scope>
    <source>
        <strain evidence="4">R11</strain>
    </source>
</reference>